<dbReference type="AlphaFoldDB" id="A0A379G3H8"/>
<evidence type="ECO:0000313" key="3">
    <source>
        <dbReference type="Proteomes" id="UP000255129"/>
    </source>
</evidence>
<accession>A0A379G3H8</accession>
<dbReference type="InterPro" id="IPR020317">
    <property type="entry name" value="Uncharacterised_YjbD"/>
</dbReference>
<evidence type="ECO:0000313" key="2">
    <source>
        <dbReference type="EMBL" id="SUC35589.1"/>
    </source>
</evidence>
<evidence type="ECO:0000256" key="1">
    <source>
        <dbReference type="SAM" id="MobiDB-lite"/>
    </source>
</evidence>
<organism evidence="2 3">
    <name type="scientific">Providencia rustigianii</name>
    <dbReference type="NCBI Taxonomy" id="158850"/>
    <lineage>
        <taxon>Bacteria</taxon>
        <taxon>Pseudomonadati</taxon>
        <taxon>Pseudomonadota</taxon>
        <taxon>Gammaproteobacteria</taxon>
        <taxon>Enterobacterales</taxon>
        <taxon>Morganellaceae</taxon>
        <taxon>Providencia</taxon>
    </lineage>
</organism>
<feature type="region of interest" description="Disordered" evidence="1">
    <location>
        <begin position="1"/>
        <end position="39"/>
    </location>
</feature>
<dbReference type="Pfam" id="PF11656">
    <property type="entry name" value="DUF3811"/>
    <property type="match status" value="1"/>
</dbReference>
<dbReference type="GeneID" id="93421331"/>
<dbReference type="Proteomes" id="UP000255129">
    <property type="component" value="Unassembled WGS sequence"/>
</dbReference>
<feature type="region of interest" description="Disordered" evidence="1">
    <location>
        <begin position="57"/>
        <end position="87"/>
    </location>
</feature>
<sequence>MKILTLQEMTESQRMRVRQRLAQERKSLGRELSNSEENKVKKQIITEISAEVEKEAKKLRVQKKKDRVVDTSSTFSWSSNNHTRGHR</sequence>
<feature type="compositionally biased region" description="Polar residues" evidence="1">
    <location>
        <begin position="70"/>
        <end position="87"/>
    </location>
</feature>
<dbReference type="EMBL" id="UGUA01000002">
    <property type="protein sequence ID" value="SUC35589.1"/>
    <property type="molecule type" value="Genomic_DNA"/>
</dbReference>
<protein>
    <submittedName>
        <fullName evidence="2">YjbD family (DUF3811)</fullName>
    </submittedName>
</protein>
<gene>
    <name evidence="2" type="ORF">NCTC12026_01986</name>
</gene>
<name>A0A379G3H8_9GAMM</name>
<reference evidence="2 3" key="1">
    <citation type="submission" date="2018-06" db="EMBL/GenBank/DDBJ databases">
        <authorList>
            <consortium name="Pathogen Informatics"/>
            <person name="Doyle S."/>
        </authorList>
    </citation>
    <scope>NUCLEOTIDE SEQUENCE [LARGE SCALE GENOMIC DNA]</scope>
    <source>
        <strain evidence="2 3">NCTC12026</strain>
    </source>
</reference>
<dbReference type="OrthoDB" id="6480942at2"/>
<proteinExistence type="predicted"/>
<dbReference type="RefSeq" id="WP_006812968.1">
    <property type="nucleotide sequence ID" value="NZ_AP018946.1"/>
</dbReference>